<protein>
    <submittedName>
        <fullName evidence="2">Alpha/beta hydrolase</fullName>
    </submittedName>
</protein>
<dbReference type="GO" id="GO:0016020">
    <property type="term" value="C:membrane"/>
    <property type="evidence" value="ECO:0007669"/>
    <property type="project" value="TreeGrafter"/>
</dbReference>
<feature type="domain" description="Serine aminopeptidase S33" evidence="1">
    <location>
        <begin position="54"/>
        <end position="182"/>
    </location>
</feature>
<dbReference type="AlphaFoldDB" id="A0A2N7TUY4"/>
<comment type="caution">
    <text evidence="2">The sequence shown here is derived from an EMBL/GenBank/DDBJ whole genome shotgun (WGS) entry which is preliminary data.</text>
</comment>
<evidence type="ECO:0000259" key="1">
    <source>
        <dbReference type="Pfam" id="PF12146"/>
    </source>
</evidence>
<evidence type="ECO:0000313" key="3">
    <source>
        <dbReference type="Proteomes" id="UP000235803"/>
    </source>
</evidence>
<dbReference type="EMBL" id="PNRF01000048">
    <property type="protein sequence ID" value="PMR71996.1"/>
    <property type="molecule type" value="Genomic_DNA"/>
</dbReference>
<dbReference type="InterPro" id="IPR029058">
    <property type="entry name" value="AB_hydrolase_fold"/>
</dbReference>
<dbReference type="SUPFAM" id="SSF53474">
    <property type="entry name" value="alpha/beta-Hydrolases"/>
    <property type="match status" value="1"/>
</dbReference>
<dbReference type="Proteomes" id="UP000235803">
    <property type="component" value="Unassembled WGS sequence"/>
</dbReference>
<gene>
    <name evidence="2" type="ORF">C1H69_22435</name>
</gene>
<keyword evidence="3" id="KW-1185">Reference proteome</keyword>
<dbReference type="InterPro" id="IPR022742">
    <property type="entry name" value="Hydrolase_4"/>
</dbReference>
<dbReference type="OrthoDB" id="8476759at2"/>
<dbReference type="PANTHER" id="PTHR43798:SF33">
    <property type="entry name" value="HYDROLASE, PUTATIVE (AFU_ORTHOLOGUE AFUA_2G14860)-RELATED"/>
    <property type="match status" value="1"/>
</dbReference>
<dbReference type="Pfam" id="PF12146">
    <property type="entry name" value="Hydrolase_4"/>
    <property type="match status" value="1"/>
</dbReference>
<sequence>MRTSAVAPMTGFADFQAYAQASRNRIQETRDFQTENPGDELNWNSPFERRPDAPSRKAMLLIHGLGDSPWSFVDIAQDLVAQGYVVRTLLLPGHGTRPADLIDVRLEEWQQLVREQVALLHRDFPEVYLGGFSTGANLALEYAVGDPQVRGLLLFSPALRSNEYFAWVTPWLAHVRTWLLSTGPHPQQSPLRYHNVPTNGFAQFHRSSVAARRAIRERDFDRPVVMVLAEHDSVVDVRYVRRAFDRHFTHAASRLIWYGRVADDAAASPRILERTDFLPQERISQFSHMGILFSPQNALYGRSGSERICWNGQTDEATARCLSGEPVWYSDWDYREKGKVHARLTFNPYFDWQSRVIREVLASTSDLAMNDAR</sequence>
<dbReference type="PANTHER" id="PTHR43798">
    <property type="entry name" value="MONOACYLGLYCEROL LIPASE"/>
    <property type="match status" value="1"/>
</dbReference>
<accession>A0A2N7TUY4</accession>
<dbReference type="Gene3D" id="3.40.50.1820">
    <property type="entry name" value="alpha/beta hydrolase"/>
    <property type="match status" value="1"/>
</dbReference>
<keyword evidence="2" id="KW-0378">Hydrolase</keyword>
<dbReference type="InterPro" id="IPR050266">
    <property type="entry name" value="AB_hydrolase_sf"/>
</dbReference>
<name>A0A2N7TUY4_9GAMM</name>
<organism evidence="2 3">
    <name type="scientific">Billgrantia endophytica</name>
    <dbReference type="NCBI Taxonomy" id="2033802"/>
    <lineage>
        <taxon>Bacteria</taxon>
        <taxon>Pseudomonadati</taxon>
        <taxon>Pseudomonadota</taxon>
        <taxon>Gammaproteobacteria</taxon>
        <taxon>Oceanospirillales</taxon>
        <taxon>Halomonadaceae</taxon>
        <taxon>Billgrantia</taxon>
    </lineage>
</organism>
<proteinExistence type="predicted"/>
<reference evidence="2 3" key="1">
    <citation type="submission" date="2018-01" db="EMBL/GenBank/DDBJ databases">
        <title>Halomonas endophytica sp. nov., isolated from storage liquid in the stems of Populus euphratica.</title>
        <authorList>
            <person name="Chen C."/>
        </authorList>
    </citation>
    <scope>NUCLEOTIDE SEQUENCE [LARGE SCALE GENOMIC DNA]</scope>
    <source>
        <strain evidence="2 3">MC28</strain>
    </source>
</reference>
<dbReference type="GO" id="GO:0016787">
    <property type="term" value="F:hydrolase activity"/>
    <property type="evidence" value="ECO:0007669"/>
    <property type="project" value="UniProtKB-KW"/>
</dbReference>
<evidence type="ECO:0000313" key="2">
    <source>
        <dbReference type="EMBL" id="PMR71996.1"/>
    </source>
</evidence>